<dbReference type="InterPro" id="IPR011989">
    <property type="entry name" value="ARM-like"/>
</dbReference>
<dbReference type="AlphaFoldDB" id="A0AAW0ZXE3"/>
<organism evidence="5 6">
    <name type="scientific">Tetragonisca angustula</name>
    <dbReference type="NCBI Taxonomy" id="166442"/>
    <lineage>
        <taxon>Eukaryota</taxon>
        <taxon>Metazoa</taxon>
        <taxon>Ecdysozoa</taxon>
        <taxon>Arthropoda</taxon>
        <taxon>Hexapoda</taxon>
        <taxon>Insecta</taxon>
        <taxon>Pterygota</taxon>
        <taxon>Neoptera</taxon>
        <taxon>Endopterygota</taxon>
        <taxon>Hymenoptera</taxon>
        <taxon>Apocrita</taxon>
        <taxon>Aculeata</taxon>
        <taxon>Apoidea</taxon>
        <taxon>Anthophila</taxon>
        <taxon>Apidae</taxon>
        <taxon>Tetragonisca</taxon>
    </lineage>
</organism>
<dbReference type="Pfam" id="PF04063">
    <property type="entry name" value="DUF383"/>
    <property type="match status" value="1"/>
</dbReference>
<evidence type="ECO:0000313" key="5">
    <source>
        <dbReference type="EMBL" id="KAK9302349.1"/>
    </source>
</evidence>
<gene>
    <name evidence="5" type="ORF">QLX08_005609</name>
</gene>
<sequence length="368" mass="42490">MDRCIKDIYQHLKPNAESLAKTIALERVLIPLTGTIDGRQQLIKFPHLLRRLIALIQESSTAIAKDTSLALINITADEPAVRTFLSISESHSKFGKYNYNLIHVSIRFIMDKESILTDPCCMILANMTRPQHLVDKVMKLIRTSGYTLDDIIAAFFSRQYNNVGGKLHYLGSVFGNLSQSLRMRRYLTDRDRNVIQRFLPCIEYPDSLVRRTGIVATLKNCCFDVENHEWLLSPEIDILSYLLVPLAGPEEFDDEDNAKLPIRLQYLPETKQREPNVDIRVMLLEALTQLCATRKGREILRAQNTYIILREYYKWEQNETAVFICESVVNILLRTEVEIGLDNIKNVKVPSKYKKKFDKMNQDFTKST</sequence>
<dbReference type="PANTHER" id="PTHR13387:SF9">
    <property type="entry name" value="PROTEIN HGH1 HOMOLOG"/>
    <property type="match status" value="1"/>
</dbReference>
<evidence type="ECO:0000256" key="2">
    <source>
        <dbReference type="ARBA" id="ARBA00014076"/>
    </source>
</evidence>
<name>A0AAW0ZXE3_9HYME</name>
<dbReference type="InterPro" id="IPR016024">
    <property type="entry name" value="ARM-type_fold"/>
</dbReference>
<dbReference type="Gene3D" id="1.25.10.10">
    <property type="entry name" value="Leucine-rich Repeat Variant"/>
    <property type="match status" value="1"/>
</dbReference>
<feature type="domain" description="Protein HGH1 C-terminal" evidence="4">
    <location>
        <begin position="286"/>
        <end position="339"/>
    </location>
</feature>
<dbReference type="Proteomes" id="UP001432146">
    <property type="component" value="Unassembled WGS sequence"/>
</dbReference>
<comment type="similarity">
    <text evidence="1">Belongs to the HGH1 family.</text>
</comment>
<evidence type="ECO:0000256" key="1">
    <source>
        <dbReference type="ARBA" id="ARBA00006712"/>
    </source>
</evidence>
<dbReference type="EMBL" id="JAWNGG020000097">
    <property type="protein sequence ID" value="KAK9302349.1"/>
    <property type="molecule type" value="Genomic_DNA"/>
</dbReference>
<evidence type="ECO:0000259" key="4">
    <source>
        <dbReference type="Pfam" id="PF04064"/>
    </source>
</evidence>
<accession>A0AAW0ZXE3</accession>
<reference evidence="5 6" key="1">
    <citation type="submission" date="2024-05" db="EMBL/GenBank/DDBJ databases">
        <title>The nuclear and mitochondrial genome assemblies of Tetragonisca angustula (Apidae: Meliponini), a tiny yet remarkable pollinator in the Neotropics.</title>
        <authorList>
            <person name="Ferrari R."/>
            <person name="Ricardo P.C."/>
            <person name="Dias F.C."/>
            <person name="Araujo N.S."/>
            <person name="Soares D.O."/>
            <person name="Zhou Q.-S."/>
            <person name="Zhu C.-D."/>
            <person name="Coutinho L."/>
            <person name="Airas M.C."/>
            <person name="Batista T.M."/>
        </authorList>
    </citation>
    <scope>NUCLEOTIDE SEQUENCE [LARGE SCALE GENOMIC DNA]</scope>
    <source>
        <strain evidence="5">ASF017062</strain>
        <tissue evidence="5">Abdomen</tissue>
    </source>
</reference>
<feature type="domain" description="Protein HGH1 N-terminal" evidence="3">
    <location>
        <begin position="109"/>
        <end position="280"/>
    </location>
</feature>
<evidence type="ECO:0000313" key="6">
    <source>
        <dbReference type="Proteomes" id="UP001432146"/>
    </source>
</evidence>
<dbReference type="SUPFAM" id="SSF48371">
    <property type="entry name" value="ARM repeat"/>
    <property type="match status" value="1"/>
</dbReference>
<dbReference type="InterPro" id="IPR007205">
    <property type="entry name" value="Protein_HGH1_N"/>
</dbReference>
<keyword evidence="6" id="KW-1185">Reference proteome</keyword>
<dbReference type="InterPro" id="IPR039717">
    <property type="entry name" value="Hgh1"/>
</dbReference>
<dbReference type="PANTHER" id="PTHR13387">
    <property type="entry name" value="PROTEIN HGH1 HOMOLOG"/>
    <property type="match status" value="1"/>
</dbReference>
<evidence type="ECO:0000259" key="3">
    <source>
        <dbReference type="Pfam" id="PF04063"/>
    </source>
</evidence>
<comment type="caution">
    <text evidence="5">The sequence shown here is derived from an EMBL/GenBank/DDBJ whole genome shotgun (WGS) entry which is preliminary data.</text>
</comment>
<dbReference type="InterPro" id="IPR007206">
    <property type="entry name" value="Protein_HGH1_C"/>
</dbReference>
<proteinExistence type="inferred from homology"/>
<dbReference type="Pfam" id="PF04064">
    <property type="entry name" value="DUF384"/>
    <property type="match status" value="1"/>
</dbReference>
<protein>
    <recommendedName>
        <fullName evidence="2">Protein HGH1 homolog</fullName>
    </recommendedName>
</protein>